<keyword evidence="14" id="KW-1185">Reference proteome</keyword>
<evidence type="ECO:0000256" key="2">
    <source>
        <dbReference type="ARBA" id="ARBA00013194"/>
    </source>
</evidence>
<keyword evidence="4" id="KW-0677">Repeat</keyword>
<dbReference type="Pfam" id="PF00254">
    <property type="entry name" value="FKBP_C"/>
    <property type="match status" value="1"/>
</dbReference>
<evidence type="ECO:0000256" key="4">
    <source>
        <dbReference type="ARBA" id="ARBA00022737"/>
    </source>
</evidence>
<dbReference type="InterPro" id="IPR018247">
    <property type="entry name" value="EF_Hand_1_Ca_BS"/>
</dbReference>
<dbReference type="PANTHER" id="PTHR46222">
    <property type="entry name" value="PEPTIDYL-PROLYL CIS-TRANS ISOMERASE FKBP7/14"/>
    <property type="match status" value="1"/>
</dbReference>
<keyword evidence="3 11" id="KW-0732">Signal</keyword>
<dbReference type="PROSITE" id="PS00018">
    <property type="entry name" value="EF_HAND_1"/>
    <property type="match status" value="1"/>
</dbReference>
<accession>A0A0N4ZVC6</accession>
<evidence type="ECO:0000256" key="3">
    <source>
        <dbReference type="ARBA" id="ARBA00022729"/>
    </source>
</evidence>
<comment type="catalytic activity">
    <reaction evidence="1 10">
        <text>[protein]-peptidylproline (omega=180) = [protein]-peptidylproline (omega=0)</text>
        <dbReference type="Rhea" id="RHEA:16237"/>
        <dbReference type="Rhea" id="RHEA-COMP:10747"/>
        <dbReference type="Rhea" id="RHEA-COMP:10748"/>
        <dbReference type="ChEBI" id="CHEBI:83833"/>
        <dbReference type="ChEBI" id="CHEBI:83834"/>
        <dbReference type="EC" id="5.2.1.8"/>
    </reaction>
</comment>
<dbReference type="InterPro" id="IPR046357">
    <property type="entry name" value="PPIase_dom_sf"/>
</dbReference>
<dbReference type="SUPFAM" id="SSF47473">
    <property type="entry name" value="EF-hand"/>
    <property type="match status" value="1"/>
</dbReference>
<feature type="domain" description="PPIase FKBP-type" evidence="12">
    <location>
        <begin position="76"/>
        <end position="163"/>
    </location>
</feature>
<evidence type="ECO:0000259" key="12">
    <source>
        <dbReference type="PROSITE" id="PS50059"/>
    </source>
</evidence>
<evidence type="ECO:0000256" key="5">
    <source>
        <dbReference type="ARBA" id="ARBA00022824"/>
    </source>
</evidence>
<feature type="chain" id="PRO_5005892254" description="peptidylprolyl isomerase" evidence="11">
    <location>
        <begin position="21"/>
        <end position="309"/>
    </location>
</feature>
<evidence type="ECO:0000313" key="14">
    <source>
        <dbReference type="Proteomes" id="UP000038045"/>
    </source>
</evidence>
<evidence type="ECO:0000256" key="7">
    <source>
        <dbReference type="ARBA" id="ARBA00023110"/>
    </source>
</evidence>
<keyword evidence="9 10" id="KW-0413">Isomerase</keyword>
<feature type="signal peptide" evidence="11">
    <location>
        <begin position="1"/>
        <end position="20"/>
    </location>
</feature>
<organism evidence="14 15">
    <name type="scientific">Parastrongyloides trichosuri</name>
    <name type="common">Possum-specific nematode worm</name>
    <dbReference type="NCBI Taxonomy" id="131310"/>
    <lineage>
        <taxon>Eukaryota</taxon>
        <taxon>Metazoa</taxon>
        <taxon>Ecdysozoa</taxon>
        <taxon>Nematoda</taxon>
        <taxon>Chromadorea</taxon>
        <taxon>Rhabditida</taxon>
        <taxon>Tylenchina</taxon>
        <taxon>Panagrolaimomorpha</taxon>
        <taxon>Strongyloidoidea</taxon>
        <taxon>Strongyloididae</taxon>
        <taxon>Parastrongyloides</taxon>
    </lineage>
</organism>
<evidence type="ECO:0000256" key="11">
    <source>
        <dbReference type="SAM" id="SignalP"/>
    </source>
</evidence>
<dbReference type="Gene3D" id="3.10.50.40">
    <property type="match status" value="1"/>
</dbReference>
<dbReference type="EC" id="5.2.1.8" evidence="2 10"/>
<feature type="domain" description="EF-hand" evidence="13">
    <location>
        <begin position="209"/>
        <end position="244"/>
    </location>
</feature>
<dbReference type="GO" id="GO:0005783">
    <property type="term" value="C:endoplasmic reticulum"/>
    <property type="evidence" value="ECO:0007669"/>
    <property type="project" value="UniProtKB-ARBA"/>
</dbReference>
<keyword evidence="8" id="KW-0325">Glycoprotein</keyword>
<dbReference type="PROSITE" id="PS50059">
    <property type="entry name" value="FKBP_PPIASE"/>
    <property type="match status" value="1"/>
</dbReference>
<name>A0A0N4ZVC6_PARTI</name>
<evidence type="ECO:0000313" key="15">
    <source>
        <dbReference type="WBParaSite" id="PTRK_0001253100.1"/>
    </source>
</evidence>
<dbReference type="Proteomes" id="UP000038045">
    <property type="component" value="Unplaced"/>
</dbReference>
<dbReference type="InterPro" id="IPR052273">
    <property type="entry name" value="PPIase_FKBP"/>
</dbReference>
<evidence type="ECO:0000256" key="8">
    <source>
        <dbReference type="ARBA" id="ARBA00023180"/>
    </source>
</evidence>
<dbReference type="STRING" id="131310.A0A0N4ZVC6"/>
<dbReference type="Gene3D" id="1.10.238.10">
    <property type="entry name" value="EF-hand"/>
    <property type="match status" value="1"/>
</dbReference>
<evidence type="ECO:0000256" key="10">
    <source>
        <dbReference type="PROSITE-ProRule" id="PRU00277"/>
    </source>
</evidence>
<evidence type="ECO:0000256" key="6">
    <source>
        <dbReference type="ARBA" id="ARBA00022837"/>
    </source>
</evidence>
<proteinExistence type="predicted"/>
<evidence type="ECO:0000256" key="9">
    <source>
        <dbReference type="ARBA" id="ARBA00023235"/>
    </source>
</evidence>
<keyword evidence="7 10" id="KW-0697">Rotamase</keyword>
<dbReference type="WBParaSite" id="PTRK_0001253100.1">
    <property type="protein sequence ID" value="PTRK_0001253100.1"/>
    <property type="gene ID" value="PTRK_0001253100"/>
</dbReference>
<evidence type="ECO:0000256" key="1">
    <source>
        <dbReference type="ARBA" id="ARBA00000971"/>
    </source>
</evidence>
<protein>
    <recommendedName>
        <fullName evidence="2 10">peptidylprolyl isomerase</fullName>
        <ecNumber evidence="2 10">5.2.1.8</ecNumber>
    </recommendedName>
</protein>
<keyword evidence="5" id="KW-0256">Endoplasmic reticulum</keyword>
<dbReference type="AlphaFoldDB" id="A0A0N4ZVC6"/>
<evidence type="ECO:0000259" key="13">
    <source>
        <dbReference type="PROSITE" id="PS50222"/>
    </source>
</evidence>
<dbReference type="SUPFAM" id="SSF54534">
    <property type="entry name" value="FKBP-like"/>
    <property type="match status" value="1"/>
</dbReference>
<dbReference type="PANTHER" id="PTHR46222:SF3">
    <property type="entry name" value="PEPTIDYLPROLYL ISOMERASE"/>
    <property type="match status" value="1"/>
</dbReference>
<dbReference type="GO" id="GO:0003755">
    <property type="term" value="F:peptidyl-prolyl cis-trans isomerase activity"/>
    <property type="evidence" value="ECO:0007669"/>
    <property type="project" value="UniProtKB-KW"/>
</dbReference>
<reference evidence="15" key="1">
    <citation type="submission" date="2017-02" db="UniProtKB">
        <authorList>
            <consortium name="WormBaseParasite"/>
        </authorList>
    </citation>
    <scope>IDENTIFICATION</scope>
</reference>
<keyword evidence="6" id="KW-0106">Calcium</keyword>
<dbReference type="PROSITE" id="PS50222">
    <property type="entry name" value="EF_HAND_2"/>
    <property type="match status" value="1"/>
</dbReference>
<dbReference type="InterPro" id="IPR001179">
    <property type="entry name" value="PPIase_FKBP_dom"/>
</dbReference>
<dbReference type="InterPro" id="IPR002048">
    <property type="entry name" value="EF_hand_dom"/>
</dbReference>
<sequence>MRLFVIYLIFILVLIQKSIQKSSEDSIPVIEIRGEGPPMSSAQIRDLEERSNGKPLDIKIEEIYKPKKCDEKIEVHDWVTFHYKGLTENGKLFDSTFNKEPVKIQMTTGMSMKGLEKGLMGMCKGQRRKILIPWRLSRKNKSKVWRLIPNEEHWMSIEVEIVNIDKWSIEKQFINLDIDNDTFITTDDLSKVAEYLKNFGKKWSNNDIDNVIAGKYFIKYFDINKDNKVDIKEYILVMQRDLNDMKKANPIKDKKGNIVGSRREPGFSWILDHNNDGYVQPQENYEADKIFEKGTLIRDPSDIVIKEEL</sequence>
<dbReference type="InterPro" id="IPR011992">
    <property type="entry name" value="EF-hand-dom_pair"/>
</dbReference>
<dbReference type="GO" id="GO:0005509">
    <property type="term" value="F:calcium ion binding"/>
    <property type="evidence" value="ECO:0007669"/>
    <property type="project" value="InterPro"/>
</dbReference>